<name>A0ABS8Q6R7_9BURK</name>
<evidence type="ECO:0000313" key="1">
    <source>
        <dbReference type="EMBL" id="MCD2517284.1"/>
    </source>
</evidence>
<keyword evidence="2" id="KW-1185">Reference proteome</keyword>
<evidence type="ECO:0000313" key="2">
    <source>
        <dbReference type="Proteomes" id="UP001179361"/>
    </source>
</evidence>
<organism evidence="1 2">
    <name type="scientific">Massilia phyllostachyos</name>
    <dbReference type="NCBI Taxonomy" id="2898585"/>
    <lineage>
        <taxon>Bacteria</taxon>
        <taxon>Pseudomonadati</taxon>
        <taxon>Pseudomonadota</taxon>
        <taxon>Betaproteobacteria</taxon>
        <taxon>Burkholderiales</taxon>
        <taxon>Oxalobacteraceae</taxon>
        <taxon>Telluria group</taxon>
        <taxon>Massilia</taxon>
    </lineage>
</organism>
<comment type="caution">
    <text evidence="1">The sequence shown here is derived from an EMBL/GenBank/DDBJ whole genome shotgun (WGS) entry which is preliminary data.</text>
</comment>
<protein>
    <recommendedName>
        <fullName evidence="3">AlgX/AlgJ SGNH hydrolase-like domain-containing protein</fullName>
    </recommendedName>
</protein>
<evidence type="ECO:0008006" key="3">
    <source>
        <dbReference type="Google" id="ProtNLM"/>
    </source>
</evidence>
<accession>A0ABS8Q6R7</accession>
<sequence>MIRQTAGALRAHAAKLVLTGFLALPMAAAVLWPVDPSVERRELAPAAGRPQNIEEALAWPAKAEAWVNDHFGWRPQMVTGFARLRYALFERFPTTRIVAGSDDRLFLVAHDAQGERYKALVACGWQFDRRARVLNDLNRFERTMRARGIPGKLLVVPSAPAVYREQMPAWAAERCDPDKVPMAGLLKAPELSPAARSLVYFPLHEMRAMRERVTLFPKNFFHWGNAGAGAVAALAEQHFWRRGLETGTPINLVARDTPSDVGFMFPGIERNAMVEHADFAGSTITPCYGPDCFPEIKPIMDKLYLIGRYVNSAPGLGPRLVLVTDSFGYNALPMFARYHREVVLVGTNALESLSQGELARLRALLFVPGSDDEVLFLYHDATVLANRIDIDFNMLFPEGK</sequence>
<gene>
    <name evidence="1" type="ORF">LQ564_13300</name>
</gene>
<dbReference type="RefSeq" id="WP_231058587.1">
    <property type="nucleotide sequence ID" value="NZ_JAJNOC010000004.1"/>
</dbReference>
<reference evidence="1" key="1">
    <citation type="submission" date="2021-11" db="EMBL/GenBank/DDBJ databases">
        <title>The complete genome of Massilia sp sp. G4R7.</title>
        <authorList>
            <person name="Liu L."/>
            <person name="Yue J."/>
            <person name="Yuan J."/>
            <person name="Yang F."/>
            <person name="Li L."/>
        </authorList>
    </citation>
    <scope>NUCLEOTIDE SEQUENCE</scope>
    <source>
        <strain evidence="1">G4R7</strain>
    </source>
</reference>
<dbReference type="EMBL" id="JAJNOC010000004">
    <property type="protein sequence ID" value="MCD2517284.1"/>
    <property type="molecule type" value="Genomic_DNA"/>
</dbReference>
<dbReference type="Proteomes" id="UP001179361">
    <property type="component" value="Unassembled WGS sequence"/>
</dbReference>
<proteinExistence type="predicted"/>